<gene>
    <name evidence="1" type="ORF">CR155_02280</name>
</gene>
<dbReference type="Proteomes" id="UP000234328">
    <property type="component" value="Unassembled WGS sequence"/>
</dbReference>
<sequence>MHQRIEAFRSKPDGVALAFAPARHDNVCGASACATQRKLFDVIKGESLGKMSHPGASAVAATPAAMESPMLDPAAWVSGGSTLCFLKAYQPLDLNTVLFIDGMRL</sequence>
<keyword evidence="2" id="KW-1185">Reference proteome</keyword>
<name>A0A2N4ULJ7_9BURK</name>
<comment type="caution">
    <text evidence="1">The sequence shown here is derived from an EMBL/GenBank/DDBJ whole genome shotgun (WGS) entry which is preliminary data.</text>
</comment>
<dbReference type="EMBL" id="PDNV01000001">
    <property type="protein sequence ID" value="PLC55893.1"/>
    <property type="molecule type" value="Genomic_DNA"/>
</dbReference>
<organism evidence="1 2">
    <name type="scientific">Pollutimonas nitritireducens</name>
    <dbReference type="NCBI Taxonomy" id="2045209"/>
    <lineage>
        <taxon>Bacteria</taxon>
        <taxon>Pseudomonadati</taxon>
        <taxon>Pseudomonadota</taxon>
        <taxon>Betaproteobacteria</taxon>
        <taxon>Burkholderiales</taxon>
        <taxon>Alcaligenaceae</taxon>
        <taxon>Pollutimonas</taxon>
    </lineage>
</organism>
<evidence type="ECO:0000313" key="1">
    <source>
        <dbReference type="EMBL" id="PLC55893.1"/>
    </source>
</evidence>
<accession>A0A2N4ULJ7</accession>
<protein>
    <submittedName>
        <fullName evidence="1">Uncharacterized protein</fullName>
    </submittedName>
</protein>
<reference evidence="1 2" key="1">
    <citation type="submission" date="2017-10" db="EMBL/GenBank/DDBJ databases">
        <title>Two draft genome sequences of Pusillimonas sp. strains isolated from a nitrate- and radionuclide-contaminated groundwater in Russia.</title>
        <authorList>
            <person name="Grouzdev D.S."/>
            <person name="Tourova T.P."/>
            <person name="Goeva M.A."/>
            <person name="Babich T.L."/>
            <person name="Sokolova D.S."/>
            <person name="Abdullin R."/>
            <person name="Poltaraus A.B."/>
            <person name="Toshchakov S.V."/>
            <person name="Nazina T.N."/>
        </authorList>
    </citation>
    <scope>NUCLEOTIDE SEQUENCE [LARGE SCALE GENOMIC DNA]</scope>
    <source>
        <strain evidence="1 2">JR1/69-2-13</strain>
    </source>
</reference>
<proteinExistence type="predicted"/>
<evidence type="ECO:0000313" key="2">
    <source>
        <dbReference type="Proteomes" id="UP000234328"/>
    </source>
</evidence>
<dbReference type="AlphaFoldDB" id="A0A2N4ULJ7"/>